<dbReference type="Gene3D" id="3.30.70.270">
    <property type="match status" value="1"/>
</dbReference>
<evidence type="ECO:0000259" key="1">
    <source>
        <dbReference type="PROSITE" id="PS50887"/>
    </source>
</evidence>
<dbReference type="InterPro" id="IPR043128">
    <property type="entry name" value="Rev_trsase/Diguanyl_cyclase"/>
</dbReference>
<dbReference type="PANTHER" id="PTHR46663:SF2">
    <property type="entry name" value="GGDEF DOMAIN-CONTAINING PROTEIN"/>
    <property type="match status" value="1"/>
</dbReference>
<dbReference type="InterPro" id="IPR029787">
    <property type="entry name" value="Nucleotide_cyclase"/>
</dbReference>
<comment type="caution">
    <text evidence="2">The sequence shown here is derived from an EMBL/GenBank/DDBJ whole genome shotgun (WGS) entry which is preliminary data.</text>
</comment>
<dbReference type="Pfam" id="PF00990">
    <property type="entry name" value="GGDEF"/>
    <property type="match status" value="1"/>
</dbReference>
<evidence type="ECO:0000313" key="3">
    <source>
        <dbReference type="Proteomes" id="UP000251135"/>
    </source>
</evidence>
<reference evidence="2 3" key="1">
    <citation type="submission" date="2017-02" db="EMBL/GenBank/DDBJ databases">
        <title>Arcobacter caeni sp. nov, a new Arcobacter species isolated from reclaimed water.</title>
        <authorList>
            <person name="Figueras M.J."/>
            <person name="Perez-Cataluna A."/>
            <person name="Salas-Masso N."/>
        </authorList>
    </citation>
    <scope>NUCLEOTIDE SEQUENCE [LARGE SCALE GENOMIC DNA]</scope>
    <source>
        <strain evidence="2 3">RW17-10</strain>
    </source>
</reference>
<proteinExistence type="predicted"/>
<dbReference type="Proteomes" id="UP000251135">
    <property type="component" value="Unassembled WGS sequence"/>
</dbReference>
<dbReference type="InterPro" id="IPR000160">
    <property type="entry name" value="GGDEF_dom"/>
</dbReference>
<accession>A0A363CXR7</accession>
<dbReference type="CDD" id="cd01949">
    <property type="entry name" value="GGDEF"/>
    <property type="match status" value="1"/>
</dbReference>
<dbReference type="PANTHER" id="PTHR46663">
    <property type="entry name" value="DIGUANYLATE CYCLASE DGCT-RELATED"/>
    <property type="match status" value="1"/>
</dbReference>
<dbReference type="RefSeq" id="WP_108559929.1">
    <property type="nucleotide sequence ID" value="NZ_MUXE01000013.1"/>
</dbReference>
<keyword evidence="3" id="KW-1185">Reference proteome</keyword>
<dbReference type="NCBIfam" id="TIGR00254">
    <property type="entry name" value="GGDEF"/>
    <property type="match status" value="1"/>
</dbReference>
<dbReference type="SUPFAM" id="SSF55073">
    <property type="entry name" value="Nucleotide cyclase"/>
    <property type="match status" value="1"/>
</dbReference>
<dbReference type="EMBL" id="MUXE01000013">
    <property type="protein sequence ID" value="PUE63841.1"/>
    <property type="molecule type" value="Genomic_DNA"/>
</dbReference>
<dbReference type="PROSITE" id="PS50887">
    <property type="entry name" value="GGDEF"/>
    <property type="match status" value="1"/>
</dbReference>
<organism evidence="2 3">
    <name type="scientific">Arcobacter caeni</name>
    <dbReference type="NCBI Taxonomy" id="1912877"/>
    <lineage>
        <taxon>Bacteria</taxon>
        <taxon>Pseudomonadati</taxon>
        <taxon>Campylobacterota</taxon>
        <taxon>Epsilonproteobacteria</taxon>
        <taxon>Campylobacterales</taxon>
        <taxon>Arcobacteraceae</taxon>
        <taxon>Arcobacter</taxon>
    </lineage>
</organism>
<dbReference type="SMART" id="SM00267">
    <property type="entry name" value="GGDEF"/>
    <property type="match status" value="1"/>
</dbReference>
<gene>
    <name evidence="2" type="ORF">B0174_09125</name>
</gene>
<feature type="domain" description="GGDEF" evidence="1">
    <location>
        <begin position="154"/>
        <end position="291"/>
    </location>
</feature>
<sequence length="300" mass="34838">MNFSCETIINENEKLKLTDLDKSCLNIFDYLKLHHHINFLQIDIKKNSYTQNLFLCTNNDEEHLINTLEFQQNCDTTIIFHFLSVDLEDFESVKSHLSAIQMSLLIFSQSLFNKYMERTLNEMSLIDHLTGSYNRCYLDNYATNLLSLSNREQKKIAFVKVGIDQFKAVIDEFDYEVGDKVLKALAKTLKESVRESDLVIKISNDEFLVILLNIINENNAIIISQKLINNFSKEKVIINEQTKQTLMKTICSGVSIYPDNATTIDEIIKKSDIALYEARNRGRSQVFMFSEEDTNKIDFF</sequence>
<name>A0A363CXR7_9BACT</name>
<protein>
    <submittedName>
        <fullName evidence="2">GGDEF domain-containing protein</fullName>
    </submittedName>
</protein>
<dbReference type="AlphaFoldDB" id="A0A363CXR7"/>
<evidence type="ECO:0000313" key="2">
    <source>
        <dbReference type="EMBL" id="PUE63841.1"/>
    </source>
</evidence>
<dbReference type="OrthoDB" id="5347995at2"/>
<dbReference type="InterPro" id="IPR052163">
    <property type="entry name" value="DGC-Regulatory_Protein"/>
</dbReference>